<evidence type="ECO:0000313" key="2">
    <source>
        <dbReference type="EMBL" id="NOJ42558.1"/>
    </source>
</evidence>
<feature type="compositionally biased region" description="Pro residues" evidence="1">
    <location>
        <begin position="24"/>
        <end position="47"/>
    </location>
</feature>
<evidence type="ECO:0000256" key="1">
    <source>
        <dbReference type="SAM" id="MobiDB-lite"/>
    </source>
</evidence>
<gene>
    <name evidence="2" type="ORF">HCN58_23715</name>
</gene>
<feature type="region of interest" description="Disordered" evidence="1">
    <location>
        <begin position="1"/>
        <end position="59"/>
    </location>
</feature>
<dbReference type="AlphaFoldDB" id="A0A7Y4GV53"/>
<proteinExistence type="predicted"/>
<protein>
    <submittedName>
        <fullName evidence="2">Uncharacterized protein</fullName>
    </submittedName>
</protein>
<organism evidence="2 3">
    <name type="scientific">Bradyrhizobium australiense</name>
    <dbReference type="NCBI Taxonomy" id="2721161"/>
    <lineage>
        <taxon>Bacteria</taxon>
        <taxon>Pseudomonadati</taxon>
        <taxon>Pseudomonadota</taxon>
        <taxon>Alphaproteobacteria</taxon>
        <taxon>Hyphomicrobiales</taxon>
        <taxon>Nitrobacteraceae</taxon>
        <taxon>Bradyrhizobium</taxon>
    </lineage>
</organism>
<dbReference type="Proteomes" id="UP000544122">
    <property type="component" value="Unassembled WGS sequence"/>
</dbReference>
<feature type="compositionally biased region" description="Basic residues" evidence="1">
    <location>
        <begin position="1"/>
        <end position="13"/>
    </location>
</feature>
<sequence>MAHFAHRGHHQHHVNLDPPIDEAPSPPVVPAPPSTTPPEEIPSPAETPSPTTAPTFSDLGATFNDATRALVGGLWQNVVEEGGQGLGSVGRYTSDLTTVQNGLLAEVNAGQFTGATLGHVQAILSDINTAISAANASVNGGGTFGSVAAAEQALRASHLDIINNVKTDPTLTDLATQNGANGFAEVPRALPDGTTAATAPHANLAEIGAIFNDAANQILGGVNEGNKAQITDDINAVITDMQALMTTNPNLFGGLTGVHADAIVRQLQLELTYINEAGISPDAGRASNDNILDIIDIVQGDTNLANMATQGGISGFSPFPDAANPTPKYIDNEAQTAFWANFIAQSNSLGQQAINLVGSHDTQAIGTLITDLRTFEKNVTDFDAAQGGIFEARFDNELLGATSTLGAEVDAMIKGLQSGNAALVAAAADQMHANSADVGGNNIPVTGGTYNPDGLTVAEVLGTPVAAAPAAETPAPTAATATPVVPQADAAAQAAAAPVVHDAPAVLAAHDVVTPTADHDHSGMPELAHHLHHTWG</sequence>
<dbReference type="RefSeq" id="WP_171581765.1">
    <property type="nucleotide sequence ID" value="NZ_JAAVLX010000007.1"/>
</dbReference>
<reference evidence="2 3" key="1">
    <citation type="submission" date="2020-03" db="EMBL/GenBank/DDBJ databases">
        <title>Bradyrhizobium diversity isolated from nodules of Indigofera sp.</title>
        <authorList>
            <person name="Klepa M."/>
            <person name="Helene L."/>
            <person name="Hungria M."/>
        </authorList>
    </citation>
    <scope>NUCLEOTIDE SEQUENCE [LARGE SCALE GENOMIC DNA]</scope>
    <source>
        <strain evidence="2 3">WSM 1791</strain>
    </source>
</reference>
<name>A0A7Y4GV53_9BRAD</name>
<accession>A0A7Y4GV53</accession>
<evidence type="ECO:0000313" key="3">
    <source>
        <dbReference type="Proteomes" id="UP000544122"/>
    </source>
</evidence>
<comment type="caution">
    <text evidence="2">The sequence shown here is derived from an EMBL/GenBank/DDBJ whole genome shotgun (WGS) entry which is preliminary data.</text>
</comment>
<keyword evidence="3" id="KW-1185">Reference proteome</keyword>
<dbReference type="EMBL" id="JAAVLX010000007">
    <property type="protein sequence ID" value="NOJ42558.1"/>
    <property type="molecule type" value="Genomic_DNA"/>
</dbReference>